<dbReference type="EMBL" id="CP012752">
    <property type="protein sequence ID" value="ALG14237.1"/>
    <property type="molecule type" value="Genomic_DNA"/>
</dbReference>
<dbReference type="STRING" id="860235.AOZ06_51780"/>
<keyword evidence="2" id="KW-0812">Transmembrane</keyword>
<keyword evidence="2" id="KW-1133">Transmembrane helix</keyword>
<feature type="region of interest" description="Disordered" evidence="1">
    <location>
        <begin position="64"/>
        <end position="94"/>
    </location>
</feature>
<name>A0A0N9IH59_9PSEU</name>
<protein>
    <submittedName>
        <fullName evidence="3">Uncharacterized protein</fullName>
    </submittedName>
</protein>
<evidence type="ECO:0000313" key="3">
    <source>
        <dbReference type="EMBL" id="ALG14237.1"/>
    </source>
</evidence>
<organism evidence="3 4">
    <name type="scientific">Kibdelosporangium phytohabitans</name>
    <dbReference type="NCBI Taxonomy" id="860235"/>
    <lineage>
        <taxon>Bacteria</taxon>
        <taxon>Bacillati</taxon>
        <taxon>Actinomycetota</taxon>
        <taxon>Actinomycetes</taxon>
        <taxon>Pseudonocardiales</taxon>
        <taxon>Pseudonocardiaceae</taxon>
        <taxon>Kibdelosporangium</taxon>
    </lineage>
</organism>
<dbReference type="KEGG" id="kphy:AOZ06_51780"/>
<dbReference type="AlphaFoldDB" id="A0A0N9IH59"/>
<evidence type="ECO:0000256" key="1">
    <source>
        <dbReference type="SAM" id="MobiDB-lite"/>
    </source>
</evidence>
<gene>
    <name evidence="3" type="ORF">AOZ06_51780</name>
</gene>
<reference evidence="3 4" key="1">
    <citation type="submission" date="2015-07" db="EMBL/GenBank/DDBJ databases">
        <title>Genome sequencing of Kibdelosporangium phytohabitans.</title>
        <authorList>
            <person name="Qin S."/>
            <person name="Xing K."/>
        </authorList>
    </citation>
    <scope>NUCLEOTIDE SEQUENCE [LARGE SCALE GENOMIC DNA]</scope>
    <source>
        <strain evidence="3 4">KLBMP1111</strain>
    </source>
</reference>
<feature type="compositionally biased region" description="Low complexity" evidence="1">
    <location>
        <begin position="64"/>
        <end position="86"/>
    </location>
</feature>
<keyword evidence="4" id="KW-1185">Reference proteome</keyword>
<keyword evidence="2" id="KW-0472">Membrane</keyword>
<dbReference type="Proteomes" id="UP000063699">
    <property type="component" value="Chromosome"/>
</dbReference>
<feature type="transmembrane region" description="Helical" evidence="2">
    <location>
        <begin position="31"/>
        <end position="53"/>
    </location>
</feature>
<evidence type="ECO:0000313" key="4">
    <source>
        <dbReference type="Proteomes" id="UP000063699"/>
    </source>
</evidence>
<proteinExistence type="predicted"/>
<evidence type="ECO:0000256" key="2">
    <source>
        <dbReference type="SAM" id="Phobius"/>
    </source>
</evidence>
<accession>A0A0N9IH59</accession>
<sequence length="250" mass="26261">MRLAVSDEPPMSFDIDELVTTAERAVRRRRALVAVGVSTAAVAVVAVTVPVVLGMGGAPEEIPVAAPPSATASPAPSAPPSSAEKPPLTKQQLTQRGNEMRTYLNTQLPKVAPAAKNVSTQQFGGEAVGDISDGQNYLETFVKFKVNTAQTAAAVQVRNDQEHEKCSAECQELPQQDGSKVLISVESGPGGNNPAMTIASATHLRNDGTITRVTAYNYDPTSGSAPVYQADVTLTVDQMVRLATDPALHL</sequence>